<evidence type="ECO:0000256" key="1">
    <source>
        <dbReference type="SAM" id="MobiDB-lite"/>
    </source>
</evidence>
<keyword evidence="2" id="KW-0812">Transmembrane</keyword>
<comment type="caution">
    <text evidence="3">The sequence shown here is derived from an EMBL/GenBank/DDBJ whole genome shotgun (WGS) entry which is preliminary data.</text>
</comment>
<keyword evidence="2" id="KW-0472">Membrane</keyword>
<gene>
    <name evidence="3" type="ORF">C0Q70_01755</name>
</gene>
<accession>A0A2T7Q0G0</accession>
<evidence type="ECO:0000313" key="3">
    <source>
        <dbReference type="EMBL" id="PVD39127.1"/>
    </source>
</evidence>
<feature type="compositionally biased region" description="Basic and acidic residues" evidence="1">
    <location>
        <begin position="189"/>
        <end position="205"/>
    </location>
</feature>
<feature type="region of interest" description="Disordered" evidence="1">
    <location>
        <begin position="189"/>
        <end position="225"/>
    </location>
</feature>
<dbReference type="AlphaFoldDB" id="A0A2T7Q0G0"/>
<feature type="region of interest" description="Disordered" evidence="1">
    <location>
        <begin position="274"/>
        <end position="308"/>
    </location>
</feature>
<protein>
    <submittedName>
        <fullName evidence="3">Uncharacterized protein</fullName>
    </submittedName>
</protein>
<keyword evidence="2" id="KW-1133">Transmembrane helix</keyword>
<sequence>MITRRPTPTLLQIIVFYLWTGRYMLFAKSSSPTDEYACGWTLKRNIDVHMEEPPSCETRYLFLAGHVLLIIGFTCYVVGFATVGWVDAGGVRQGWLEGSRILLTFGPYLLPSGVPPGTAVPLLVLHALLVCHRRPRHVDLGNIGRRWIFIGVCIMGRNGEREGSLQFLFSNSCQPHPDRPWHVHDGLHAQRSDKEHQEPQLHRAADTCSISLSDSSTRPLTSPSRSLVGYRGTCRRGQLWATRITCGATRKASSQLPYIASHYHPLSARQLHPLEHFPDSQDPLPFPSAPPTEDRPPSYAEAINTGYM</sequence>
<keyword evidence="4" id="KW-1185">Reference proteome</keyword>
<name>A0A2T7Q0G0_POMCA</name>
<feature type="transmembrane region" description="Helical" evidence="2">
    <location>
        <begin position="60"/>
        <end position="85"/>
    </location>
</feature>
<proteinExistence type="predicted"/>
<evidence type="ECO:0000256" key="2">
    <source>
        <dbReference type="SAM" id="Phobius"/>
    </source>
</evidence>
<dbReference type="EMBL" id="PZQS01000001">
    <property type="protein sequence ID" value="PVD39127.1"/>
    <property type="molecule type" value="Genomic_DNA"/>
</dbReference>
<dbReference type="Proteomes" id="UP000245119">
    <property type="component" value="Linkage Group LG1"/>
</dbReference>
<reference evidence="3 4" key="1">
    <citation type="submission" date="2018-04" db="EMBL/GenBank/DDBJ databases">
        <title>The genome of golden apple snail Pomacea canaliculata provides insight into stress tolerance and invasive adaptation.</title>
        <authorList>
            <person name="Liu C."/>
            <person name="Liu B."/>
            <person name="Ren Y."/>
            <person name="Zhang Y."/>
            <person name="Wang H."/>
            <person name="Li S."/>
            <person name="Jiang F."/>
            <person name="Yin L."/>
            <person name="Zhang G."/>
            <person name="Qian W."/>
            <person name="Fan W."/>
        </authorList>
    </citation>
    <scope>NUCLEOTIDE SEQUENCE [LARGE SCALE GENOMIC DNA]</scope>
    <source>
        <strain evidence="3">SZHN2017</strain>
        <tissue evidence="3">Muscle</tissue>
    </source>
</reference>
<feature type="compositionally biased region" description="Low complexity" evidence="1">
    <location>
        <begin position="211"/>
        <end position="225"/>
    </location>
</feature>
<feature type="transmembrane region" description="Helical" evidence="2">
    <location>
        <begin position="105"/>
        <end position="130"/>
    </location>
</feature>
<organism evidence="3 4">
    <name type="scientific">Pomacea canaliculata</name>
    <name type="common">Golden apple snail</name>
    <dbReference type="NCBI Taxonomy" id="400727"/>
    <lineage>
        <taxon>Eukaryota</taxon>
        <taxon>Metazoa</taxon>
        <taxon>Spiralia</taxon>
        <taxon>Lophotrochozoa</taxon>
        <taxon>Mollusca</taxon>
        <taxon>Gastropoda</taxon>
        <taxon>Caenogastropoda</taxon>
        <taxon>Architaenioglossa</taxon>
        <taxon>Ampullarioidea</taxon>
        <taxon>Ampullariidae</taxon>
        <taxon>Pomacea</taxon>
    </lineage>
</organism>
<evidence type="ECO:0000313" key="4">
    <source>
        <dbReference type="Proteomes" id="UP000245119"/>
    </source>
</evidence>